<dbReference type="Proteomes" id="UP000019678">
    <property type="component" value="Unassembled WGS sequence"/>
</dbReference>
<accession>A0A017T318</accession>
<dbReference type="RefSeq" id="WP_231511695.1">
    <property type="nucleotide sequence ID" value="NZ_ASRX01000044.1"/>
</dbReference>
<dbReference type="STRING" id="1192034.CAP_5404"/>
<comment type="similarity">
    <text evidence="2">Belongs to the EamA transporter family.</text>
</comment>
<proteinExistence type="inferred from homology"/>
<reference evidence="8 9" key="1">
    <citation type="submission" date="2013-05" db="EMBL/GenBank/DDBJ databases">
        <title>Genome assembly of Chondromyces apiculatus DSM 436.</title>
        <authorList>
            <person name="Sharma G."/>
            <person name="Khatri I."/>
            <person name="Kaur C."/>
            <person name="Mayilraj S."/>
            <person name="Subramanian S."/>
        </authorList>
    </citation>
    <scope>NUCLEOTIDE SEQUENCE [LARGE SCALE GENOMIC DNA]</scope>
    <source>
        <strain evidence="8 9">DSM 436</strain>
    </source>
</reference>
<evidence type="ECO:0000259" key="7">
    <source>
        <dbReference type="Pfam" id="PF00892"/>
    </source>
</evidence>
<feature type="transmembrane region" description="Helical" evidence="6">
    <location>
        <begin position="314"/>
        <end position="334"/>
    </location>
</feature>
<feature type="transmembrane region" description="Helical" evidence="6">
    <location>
        <begin position="223"/>
        <end position="243"/>
    </location>
</feature>
<feature type="transmembrane region" description="Helical" evidence="6">
    <location>
        <begin position="71"/>
        <end position="93"/>
    </location>
</feature>
<dbReference type="GO" id="GO:0016020">
    <property type="term" value="C:membrane"/>
    <property type="evidence" value="ECO:0007669"/>
    <property type="project" value="UniProtKB-SubCell"/>
</dbReference>
<feature type="transmembrane region" description="Helical" evidence="6">
    <location>
        <begin position="191"/>
        <end position="211"/>
    </location>
</feature>
<organism evidence="8 9">
    <name type="scientific">Chondromyces apiculatus DSM 436</name>
    <dbReference type="NCBI Taxonomy" id="1192034"/>
    <lineage>
        <taxon>Bacteria</taxon>
        <taxon>Pseudomonadati</taxon>
        <taxon>Myxococcota</taxon>
        <taxon>Polyangia</taxon>
        <taxon>Polyangiales</taxon>
        <taxon>Polyangiaceae</taxon>
        <taxon>Chondromyces</taxon>
    </lineage>
</organism>
<gene>
    <name evidence="8" type="ORF">CAP_5404</name>
</gene>
<name>A0A017T318_9BACT</name>
<comment type="subcellular location">
    <subcellularLocation>
        <location evidence="1">Membrane</location>
        <topology evidence="1">Multi-pass membrane protein</topology>
    </subcellularLocation>
</comment>
<evidence type="ECO:0000256" key="5">
    <source>
        <dbReference type="ARBA" id="ARBA00023136"/>
    </source>
</evidence>
<dbReference type="InterPro" id="IPR050638">
    <property type="entry name" value="AA-Vitamin_Transporters"/>
</dbReference>
<dbReference type="InterPro" id="IPR037185">
    <property type="entry name" value="EmrE-like"/>
</dbReference>
<sequence length="344" mass="34810">MQTSAGGMGGIAPGCSSPATQVEVPAPGAPPSLTPPAPGAVSHRLLIGGSLAALYLIWGSTYFAMKVALETLPPFLMASVRFILAGGLLYGGLRLSGAPNPTGQQWISAARTGVLLLACGNGFVAVGQRWVSSGFAAVVVATMPLWMALISTFHALRGVPGAQRPSRGEWTGLLVGFAGAALLQAGGELRAAHPAALVILLAPVCWAFGSLQSRTLPMPAGPMANAAQMLTGGAVMLVVSFALGEPFPTAPSTRSLLAVGYLIVFGSIVAFSAYGFLLRHARPAVATSYAYVNPLVAIVLGAMLAGELVATSTWVAAGIILAGVAIVAQARAAAPASHRAPAQR</sequence>
<keyword evidence="5 6" id="KW-0472">Membrane</keyword>
<dbReference type="PANTHER" id="PTHR32322:SF2">
    <property type="entry name" value="EAMA DOMAIN-CONTAINING PROTEIN"/>
    <property type="match status" value="1"/>
</dbReference>
<evidence type="ECO:0000256" key="4">
    <source>
        <dbReference type="ARBA" id="ARBA00022989"/>
    </source>
</evidence>
<dbReference type="SUPFAM" id="SSF103481">
    <property type="entry name" value="Multidrug resistance efflux transporter EmrE"/>
    <property type="match status" value="2"/>
</dbReference>
<keyword evidence="4 6" id="KW-1133">Transmembrane helix</keyword>
<evidence type="ECO:0000313" key="8">
    <source>
        <dbReference type="EMBL" id="EYF03613.1"/>
    </source>
</evidence>
<feature type="transmembrane region" description="Helical" evidence="6">
    <location>
        <begin position="114"/>
        <end position="131"/>
    </location>
</feature>
<evidence type="ECO:0000256" key="6">
    <source>
        <dbReference type="SAM" id="Phobius"/>
    </source>
</evidence>
<evidence type="ECO:0000313" key="9">
    <source>
        <dbReference type="Proteomes" id="UP000019678"/>
    </source>
</evidence>
<comment type="caution">
    <text evidence="8">The sequence shown here is derived from an EMBL/GenBank/DDBJ whole genome shotgun (WGS) entry which is preliminary data.</text>
</comment>
<evidence type="ECO:0000256" key="3">
    <source>
        <dbReference type="ARBA" id="ARBA00022692"/>
    </source>
</evidence>
<feature type="transmembrane region" description="Helical" evidence="6">
    <location>
        <begin position="289"/>
        <end position="308"/>
    </location>
</feature>
<keyword evidence="9" id="KW-1185">Reference proteome</keyword>
<protein>
    <submittedName>
        <fullName evidence="8">Permease of the drug/metabolite transporter (DMT) superfamily</fullName>
    </submittedName>
</protein>
<feature type="transmembrane region" description="Helical" evidence="6">
    <location>
        <begin position="255"/>
        <end position="277"/>
    </location>
</feature>
<dbReference type="InterPro" id="IPR000620">
    <property type="entry name" value="EamA_dom"/>
</dbReference>
<dbReference type="AlphaFoldDB" id="A0A017T318"/>
<dbReference type="PANTHER" id="PTHR32322">
    <property type="entry name" value="INNER MEMBRANE TRANSPORTER"/>
    <property type="match status" value="1"/>
</dbReference>
<evidence type="ECO:0000256" key="1">
    <source>
        <dbReference type="ARBA" id="ARBA00004141"/>
    </source>
</evidence>
<keyword evidence="3 6" id="KW-0812">Transmembrane</keyword>
<feature type="domain" description="EamA" evidence="7">
    <location>
        <begin position="54"/>
        <end position="183"/>
    </location>
</feature>
<dbReference type="Pfam" id="PF00892">
    <property type="entry name" value="EamA"/>
    <property type="match status" value="2"/>
</dbReference>
<dbReference type="EMBL" id="ASRX01000044">
    <property type="protein sequence ID" value="EYF03613.1"/>
    <property type="molecule type" value="Genomic_DNA"/>
</dbReference>
<dbReference type="NCBIfam" id="NF008432">
    <property type="entry name" value="PRK11272.1"/>
    <property type="match status" value="1"/>
</dbReference>
<dbReference type="eggNOG" id="COG0697">
    <property type="taxonomic scope" value="Bacteria"/>
</dbReference>
<feature type="transmembrane region" description="Helical" evidence="6">
    <location>
        <begin position="137"/>
        <end position="156"/>
    </location>
</feature>
<feature type="domain" description="EamA" evidence="7">
    <location>
        <begin position="195"/>
        <end position="327"/>
    </location>
</feature>
<evidence type="ECO:0000256" key="2">
    <source>
        <dbReference type="ARBA" id="ARBA00007362"/>
    </source>
</evidence>
<feature type="transmembrane region" description="Helical" evidence="6">
    <location>
        <begin position="45"/>
        <end position="65"/>
    </location>
</feature>